<keyword evidence="3" id="KW-1185">Reference proteome</keyword>
<protein>
    <submittedName>
        <fullName evidence="2">Uncharacterized protein</fullName>
    </submittedName>
</protein>
<evidence type="ECO:0000313" key="2">
    <source>
        <dbReference type="EMBL" id="KAJ7691128.1"/>
    </source>
</evidence>
<dbReference type="EMBL" id="JARKIE010000060">
    <property type="protein sequence ID" value="KAJ7691128.1"/>
    <property type="molecule type" value="Genomic_DNA"/>
</dbReference>
<dbReference type="AlphaFoldDB" id="A0AAD7DH40"/>
<organism evidence="2 3">
    <name type="scientific">Mycena rosella</name>
    <name type="common">Pink bonnet</name>
    <name type="synonym">Agaricus rosellus</name>
    <dbReference type="NCBI Taxonomy" id="1033263"/>
    <lineage>
        <taxon>Eukaryota</taxon>
        <taxon>Fungi</taxon>
        <taxon>Dikarya</taxon>
        <taxon>Basidiomycota</taxon>
        <taxon>Agaricomycotina</taxon>
        <taxon>Agaricomycetes</taxon>
        <taxon>Agaricomycetidae</taxon>
        <taxon>Agaricales</taxon>
        <taxon>Marasmiineae</taxon>
        <taxon>Mycenaceae</taxon>
        <taxon>Mycena</taxon>
    </lineage>
</organism>
<evidence type="ECO:0000256" key="1">
    <source>
        <dbReference type="SAM" id="MobiDB-lite"/>
    </source>
</evidence>
<reference evidence="2" key="1">
    <citation type="submission" date="2023-03" db="EMBL/GenBank/DDBJ databases">
        <title>Massive genome expansion in bonnet fungi (Mycena s.s.) driven by repeated elements and novel gene families across ecological guilds.</title>
        <authorList>
            <consortium name="Lawrence Berkeley National Laboratory"/>
            <person name="Harder C.B."/>
            <person name="Miyauchi S."/>
            <person name="Viragh M."/>
            <person name="Kuo A."/>
            <person name="Thoen E."/>
            <person name="Andreopoulos B."/>
            <person name="Lu D."/>
            <person name="Skrede I."/>
            <person name="Drula E."/>
            <person name="Henrissat B."/>
            <person name="Morin E."/>
            <person name="Kohler A."/>
            <person name="Barry K."/>
            <person name="LaButti K."/>
            <person name="Morin E."/>
            <person name="Salamov A."/>
            <person name="Lipzen A."/>
            <person name="Mereny Z."/>
            <person name="Hegedus B."/>
            <person name="Baldrian P."/>
            <person name="Stursova M."/>
            <person name="Weitz H."/>
            <person name="Taylor A."/>
            <person name="Grigoriev I.V."/>
            <person name="Nagy L.G."/>
            <person name="Martin F."/>
            <person name="Kauserud H."/>
        </authorList>
    </citation>
    <scope>NUCLEOTIDE SEQUENCE</scope>
    <source>
        <strain evidence="2">CBHHK067</strain>
    </source>
</reference>
<evidence type="ECO:0000313" key="3">
    <source>
        <dbReference type="Proteomes" id="UP001221757"/>
    </source>
</evidence>
<comment type="caution">
    <text evidence="2">The sequence shown here is derived from an EMBL/GenBank/DDBJ whole genome shotgun (WGS) entry which is preliminary data.</text>
</comment>
<sequence>MAMMNARQREPHPKESVAFIMANQIPSVALAFGGPRRPLDSGTAINSTGRSACSPHRPPSPTRVTPDSSRVFAPYLKKAELAYTGDYSHSDSALGDFTPAGLHGVVCGAHCNG</sequence>
<accession>A0AAD7DH40</accession>
<proteinExistence type="predicted"/>
<name>A0AAD7DH40_MYCRO</name>
<gene>
    <name evidence="2" type="ORF">B0H17DRAFT_1201239</name>
</gene>
<dbReference type="Proteomes" id="UP001221757">
    <property type="component" value="Unassembled WGS sequence"/>
</dbReference>
<feature type="region of interest" description="Disordered" evidence="1">
    <location>
        <begin position="33"/>
        <end position="68"/>
    </location>
</feature>